<sequence>MTSRSSLSLALFGIGSMLALSAQATASTLVIRKTCLSHLTITGENGENQFPDGIHLQSGENGDSVFSANDADCSTDHNTATLHVPTGTAITIQQGGKTSYSIQDVNGALSARTGSGDVIVDSVTGLNLSMLGGGDVRIDHATGTMAIHNFSSGDLTIRNSDVSSADINNMASGDIALDGGKIASLNARSYGSGDINAQISARDAALASFSSGDLHIDTVTGTLTKSSFGSGDITASNTNGAHVTTSHHPDGARITSDTIGAMTSAVGLGPIWDNDDSDEAPTTHTSHTEHHGPVHYIFVGLIIWGVISIVRRHRRKTGEPISAIPQRVWDDASAGYASFVQNWEHRMAEQRSNASEAHTPPHIYYTRRAVDLWAEVTHTAREQRNIHRNRRATTAEEFSAPPGHPLSHLQDRLARMEPRLARMEQFVTSSDFMLERQFRDLERSAERQA</sequence>
<dbReference type="Proteomes" id="UP000321230">
    <property type="component" value="Unassembled WGS sequence"/>
</dbReference>
<comment type="caution">
    <text evidence="3">The sequence shown here is derived from an EMBL/GenBank/DDBJ whole genome shotgun (WGS) entry which is preliminary data.</text>
</comment>
<protein>
    <recommendedName>
        <fullName evidence="2">DUF4097 domain-containing protein</fullName>
    </recommendedName>
</protein>
<evidence type="ECO:0000259" key="2">
    <source>
        <dbReference type="Pfam" id="PF13349"/>
    </source>
</evidence>
<dbReference type="AlphaFoldDB" id="A0A511AZR5"/>
<feature type="domain" description="DUF4097" evidence="2">
    <location>
        <begin position="74"/>
        <end position="245"/>
    </location>
</feature>
<dbReference type="InterPro" id="IPR025164">
    <property type="entry name" value="Toastrack_DUF4097"/>
</dbReference>
<dbReference type="Gene3D" id="2.160.20.120">
    <property type="match status" value="1"/>
</dbReference>
<evidence type="ECO:0000313" key="3">
    <source>
        <dbReference type="EMBL" id="GEK93695.1"/>
    </source>
</evidence>
<dbReference type="Pfam" id="PF13349">
    <property type="entry name" value="DUF4097"/>
    <property type="match status" value="1"/>
</dbReference>
<organism evidence="3 4">
    <name type="scientific">Gluconobacter wancherniae NBRC 103581</name>
    <dbReference type="NCBI Taxonomy" id="656744"/>
    <lineage>
        <taxon>Bacteria</taxon>
        <taxon>Pseudomonadati</taxon>
        <taxon>Pseudomonadota</taxon>
        <taxon>Alphaproteobacteria</taxon>
        <taxon>Acetobacterales</taxon>
        <taxon>Acetobacteraceae</taxon>
        <taxon>Gluconobacter</taxon>
    </lineage>
</organism>
<feature type="signal peptide" evidence="1">
    <location>
        <begin position="1"/>
        <end position="24"/>
    </location>
</feature>
<keyword evidence="4" id="KW-1185">Reference proteome</keyword>
<reference evidence="3 4" key="1">
    <citation type="submission" date="2019-07" db="EMBL/GenBank/DDBJ databases">
        <title>Whole genome shotgun sequence of Gluconobacter wancherniae NBRC 103581.</title>
        <authorList>
            <person name="Hosoyama A."/>
            <person name="Uohara A."/>
            <person name="Ohji S."/>
            <person name="Ichikawa N."/>
        </authorList>
    </citation>
    <scope>NUCLEOTIDE SEQUENCE [LARGE SCALE GENOMIC DNA]</scope>
    <source>
        <strain evidence="3 4">NBRC 103581</strain>
    </source>
</reference>
<proteinExistence type="predicted"/>
<evidence type="ECO:0000313" key="4">
    <source>
        <dbReference type="Proteomes" id="UP000321230"/>
    </source>
</evidence>
<dbReference type="OrthoDB" id="7359894at2"/>
<dbReference type="EMBL" id="BJUZ01000002">
    <property type="protein sequence ID" value="GEK93695.1"/>
    <property type="molecule type" value="Genomic_DNA"/>
</dbReference>
<accession>A0A511AZR5</accession>
<evidence type="ECO:0000256" key="1">
    <source>
        <dbReference type="SAM" id="SignalP"/>
    </source>
</evidence>
<dbReference type="RefSeq" id="WP_146795714.1">
    <property type="nucleotide sequence ID" value="NZ_BARC01000003.1"/>
</dbReference>
<name>A0A511AZR5_9PROT</name>
<gene>
    <name evidence="3" type="ORF">GWA01_14650</name>
</gene>
<feature type="chain" id="PRO_5021706581" description="DUF4097 domain-containing protein" evidence="1">
    <location>
        <begin position="25"/>
        <end position="449"/>
    </location>
</feature>
<keyword evidence="1" id="KW-0732">Signal</keyword>